<dbReference type="RefSeq" id="WP_211262840.1">
    <property type="nucleotide sequence ID" value="NZ_KK088567.1"/>
</dbReference>
<keyword evidence="1" id="KW-0472">Membrane</keyword>
<accession>A0A017HIG6</accession>
<dbReference type="Gene3D" id="3.30.365.10">
    <property type="entry name" value="Aldehyde oxidase/xanthine dehydrogenase, molybdopterin binding domain"/>
    <property type="match status" value="1"/>
</dbReference>
<keyword evidence="1" id="KW-0812">Transmembrane</keyword>
<dbReference type="InterPro" id="IPR037165">
    <property type="entry name" value="AldOxase/xan_DH_Mopterin-bd_sf"/>
</dbReference>
<dbReference type="EMBL" id="AOSK01000118">
    <property type="protein sequence ID" value="EYD74312.1"/>
    <property type="molecule type" value="Genomic_DNA"/>
</dbReference>
<dbReference type="GO" id="GO:0016491">
    <property type="term" value="F:oxidoreductase activity"/>
    <property type="evidence" value="ECO:0007669"/>
    <property type="project" value="InterPro"/>
</dbReference>
<reference evidence="2 3" key="1">
    <citation type="submission" date="2013-02" db="EMBL/GenBank/DDBJ databases">
        <authorList>
            <person name="Fiebig A."/>
            <person name="Goeker M."/>
            <person name="Klenk H.-P.P."/>
        </authorList>
    </citation>
    <scope>NUCLEOTIDE SEQUENCE [LARGE SCALE GENOMIC DNA]</scope>
    <source>
        <strain evidence="2 3">DSM 19309</strain>
    </source>
</reference>
<gene>
    <name evidence="2" type="ORF">Rumeso_04176</name>
</gene>
<dbReference type="HOGENOM" id="CLU_204885_0_0_5"/>
<evidence type="ECO:0000313" key="2">
    <source>
        <dbReference type="EMBL" id="EYD74312.1"/>
    </source>
</evidence>
<organism evidence="2 3">
    <name type="scientific">Rubellimicrobium mesophilum DSM 19309</name>
    <dbReference type="NCBI Taxonomy" id="442562"/>
    <lineage>
        <taxon>Bacteria</taxon>
        <taxon>Pseudomonadati</taxon>
        <taxon>Pseudomonadota</taxon>
        <taxon>Alphaproteobacteria</taxon>
        <taxon>Rhodobacterales</taxon>
        <taxon>Roseobacteraceae</taxon>
        <taxon>Rubellimicrobium</taxon>
    </lineage>
</organism>
<comment type="caution">
    <text evidence="2">The sequence shown here is derived from an EMBL/GenBank/DDBJ whole genome shotgun (WGS) entry which is preliminary data.</text>
</comment>
<feature type="transmembrane region" description="Helical" evidence="1">
    <location>
        <begin position="12"/>
        <end position="34"/>
    </location>
</feature>
<sequence>MVPETDDRVNPLGIQGVGEIGIVGMNAAIANAVWHATSRRIRRLPIRIEELL</sequence>
<dbReference type="AlphaFoldDB" id="A0A017HIG6"/>
<name>A0A017HIG6_9RHOB</name>
<evidence type="ECO:0000256" key="1">
    <source>
        <dbReference type="SAM" id="Phobius"/>
    </source>
</evidence>
<keyword evidence="1" id="KW-1133">Transmembrane helix</keyword>
<dbReference type="Proteomes" id="UP000019666">
    <property type="component" value="Unassembled WGS sequence"/>
</dbReference>
<proteinExistence type="predicted"/>
<evidence type="ECO:0000313" key="3">
    <source>
        <dbReference type="Proteomes" id="UP000019666"/>
    </source>
</evidence>
<dbReference type="STRING" id="442562.Rumeso_04176"/>
<keyword evidence="3" id="KW-1185">Reference proteome</keyword>
<protein>
    <submittedName>
        <fullName evidence="2">Periplasmic aromatic aldehyde oxidoreductase, molybdenum binding protein subunit YagR</fullName>
    </submittedName>
</protein>
<dbReference type="SUPFAM" id="SSF56003">
    <property type="entry name" value="Molybdenum cofactor-binding domain"/>
    <property type="match status" value="1"/>
</dbReference>
<dbReference type="PATRIC" id="fig|442562.3.peg.4112"/>